<dbReference type="PANTHER" id="PTHR42734:SF17">
    <property type="entry name" value="METAL TRANSPORT SYSTEM ATP-BINDING PROTEIN TM_0124-RELATED"/>
    <property type="match status" value="1"/>
</dbReference>
<dbReference type="GO" id="GO:0016887">
    <property type="term" value="F:ATP hydrolysis activity"/>
    <property type="evidence" value="ECO:0007669"/>
    <property type="project" value="InterPro"/>
</dbReference>
<evidence type="ECO:0000256" key="2">
    <source>
        <dbReference type="ARBA" id="ARBA00022448"/>
    </source>
</evidence>
<dbReference type="InterPro" id="IPR027417">
    <property type="entry name" value="P-loop_NTPase"/>
</dbReference>
<dbReference type="GeneID" id="82525706"/>
<protein>
    <submittedName>
        <fullName evidence="6">Zinc ABC transporter</fullName>
    </submittedName>
</protein>
<keyword evidence="7" id="KW-1185">Reference proteome</keyword>
<dbReference type="PROSITE" id="PS50893">
    <property type="entry name" value="ABC_TRANSPORTER_2"/>
    <property type="match status" value="1"/>
</dbReference>
<gene>
    <name evidence="6" type="ORF">C5O23_05030</name>
</gene>
<keyword evidence="4" id="KW-0067">ATP-binding</keyword>
<dbReference type="Gene3D" id="3.40.50.300">
    <property type="entry name" value="P-loop containing nucleotide triphosphate hydrolases"/>
    <property type="match status" value="1"/>
</dbReference>
<proteinExistence type="inferred from homology"/>
<keyword evidence="2" id="KW-0813">Transport</keyword>
<evidence type="ECO:0000313" key="6">
    <source>
        <dbReference type="EMBL" id="PWB03001.1"/>
    </source>
</evidence>
<evidence type="ECO:0000256" key="3">
    <source>
        <dbReference type="ARBA" id="ARBA00022741"/>
    </source>
</evidence>
<dbReference type="Proteomes" id="UP000244905">
    <property type="component" value="Unassembled WGS sequence"/>
</dbReference>
<evidence type="ECO:0000256" key="1">
    <source>
        <dbReference type="ARBA" id="ARBA00005417"/>
    </source>
</evidence>
<reference evidence="7" key="1">
    <citation type="submission" date="2018-02" db="EMBL/GenBank/DDBJ databases">
        <authorList>
            <person name="Clavel T."/>
            <person name="Strowig T."/>
        </authorList>
    </citation>
    <scope>NUCLEOTIDE SEQUENCE [LARGE SCALE GENOMIC DNA]</scope>
    <source>
        <strain evidence="7">DSM 103720</strain>
    </source>
</reference>
<comment type="similarity">
    <text evidence="1">Belongs to the ABC transporter superfamily.</text>
</comment>
<dbReference type="Pfam" id="PF00005">
    <property type="entry name" value="ABC_tran"/>
    <property type="match status" value="1"/>
</dbReference>
<dbReference type="PROSITE" id="PS00211">
    <property type="entry name" value="ABC_TRANSPORTER_1"/>
    <property type="match status" value="1"/>
</dbReference>
<evidence type="ECO:0000256" key="4">
    <source>
        <dbReference type="ARBA" id="ARBA00022840"/>
    </source>
</evidence>
<dbReference type="RefSeq" id="WP_107031851.1">
    <property type="nucleotide sequence ID" value="NZ_CAJSYL010000046.1"/>
</dbReference>
<dbReference type="InterPro" id="IPR003439">
    <property type="entry name" value="ABC_transporter-like_ATP-bd"/>
</dbReference>
<dbReference type="InterPro" id="IPR050153">
    <property type="entry name" value="Metal_Ion_Import_ABC"/>
</dbReference>
<dbReference type="EMBL" id="PUEC01000008">
    <property type="protein sequence ID" value="PWB03001.1"/>
    <property type="molecule type" value="Genomic_DNA"/>
</dbReference>
<dbReference type="InterPro" id="IPR017871">
    <property type="entry name" value="ABC_transporter-like_CS"/>
</dbReference>
<organism evidence="6 7">
    <name type="scientific">Duncaniella muris</name>
    <dbReference type="NCBI Taxonomy" id="2094150"/>
    <lineage>
        <taxon>Bacteria</taxon>
        <taxon>Pseudomonadati</taxon>
        <taxon>Bacteroidota</taxon>
        <taxon>Bacteroidia</taxon>
        <taxon>Bacteroidales</taxon>
        <taxon>Muribaculaceae</taxon>
        <taxon>Duncaniella</taxon>
    </lineage>
</organism>
<dbReference type="SUPFAM" id="SSF52540">
    <property type="entry name" value="P-loop containing nucleoside triphosphate hydrolases"/>
    <property type="match status" value="1"/>
</dbReference>
<accession>A0A2V1IQU6</accession>
<name>A0A2V1IQU6_9BACT</name>
<feature type="domain" description="ABC transporter" evidence="5">
    <location>
        <begin position="10"/>
        <end position="236"/>
    </location>
</feature>
<evidence type="ECO:0000259" key="5">
    <source>
        <dbReference type="PROSITE" id="PS50893"/>
    </source>
</evidence>
<dbReference type="InterPro" id="IPR003593">
    <property type="entry name" value="AAA+_ATPase"/>
</dbReference>
<dbReference type="AlphaFoldDB" id="A0A2V1IQU6"/>
<dbReference type="PANTHER" id="PTHR42734">
    <property type="entry name" value="METAL TRANSPORT SYSTEM ATP-BINDING PROTEIN TM_0124-RELATED"/>
    <property type="match status" value="1"/>
</dbReference>
<dbReference type="GO" id="GO:0005524">
    <property type="term" value="F:ATP binding"/>
    <property type="evidence" value="ECO:0007669"/>
    <property type="project" value="UniProtKB-KW"/>
</dbReference>
<evidence type="ECO:0000313" key="7">
    <source>
        <dbReference type="Proteomes" id="UP000244905"/>
    </source>
</evidence>
<dbReference type="SMART" id="SM00382">
    <property type="entry name" value="AAA"/>
    <property type="match status" value="1"/>
</dbReference>
<sequence length="236" mass="26499">MENKEKEIIISLRDICKKWDDKIALEDINFDVHRGDFIAITGPNGGGKTTLLRILLRLLKPTSGSVTYFRHGKAVDDLSIGYLPQKNMIDSRFPISVEEVIASGLIAESPGKEEMRRRVSEVTKLMGLENHSSQTIGNLSGGQLQRALLGRAIIARPRVLVLDEPLSYVDKRFEHYIYDLVAELSHSTTLLLVSHEMSTIAGMANRHLIIDHRLTECHSSHHQVHYDCDDDDGSSM</sequence>
<keyword evidence="3" id="KW-0547">Nucleotide-binding</keyword>
<comment type="caution">
    <text evidence="6">The sequence shown here is derived from an EMBL/GenBank/DDBJ whole genome shotgun (WGS) entry which is preliminary data.</text>
</comment>